<dbReference type="GO" id="GO:0008270">
    <property type="term" value="F:zinc ion binding"/>
    <property type="evidence" value="ECO:0007669"/>
    <property type="project" value="UniProtKB-KW"/>
</dbReference>
<dbReference type="Proteomes" id="UP000265100">
    <property type="component" value="Chromosome 8"/>
</dbReference>
<dbReference type="Bgee" id="ENSACLG00000019013">
    <property type="expression patterns" value="Expressed in ovary and 7 other cell types or tissues"/>
</dbReference>
<evidence type="ECO:0000256" key="1">
    <source>
        <dbReference type="ARBA" id="ARBA00004642"/>
    </source>
</evidence>
<evidence type="ECO:0000256" key="8">
    <source>
        <dbReference type="ARBA" id="ARBA00023125"/>
    </source>
</evidence>
<evidence type="ECO:0000256" key="12">
    <source>
        <dbReference type="PROSITE-ProRule" id="PRU00309"/>
    </source>
</evidence>
<dbReference type="GeneTree" id="ENSGT00990000204107"/>
<keyword evidence="9 13" id="KW-0804">Transcription</keyword>
<dbReference type="AlphaFoldDB" id="A0A3P8QG41"/>
<reference evidence="15" key="3">
    <citation type="submission" date="2025-08" db="UniProtKB">
        <authorList>
            <consortium name="Ensembl"/>
        </authorList>
    </citation>
    <scope>IDENTIFICATION</scope>
</reference>
<keyword evidence="16" id="KW-1185">Reference proteome</keyword>
<evidence type="ECO:0000256" key="7">
    <source>
        <dbReference type="ARBA" id="ARBA00023054"/>
    </source>
</evidence>
<dbReference type="GO" id="GO:0043565">
    <property type="term" value="F:sequence-specific DNA binding"/>
    <property type="evidence" value="ECO:0007669"/>
    <property type="project" value="UniProtKB-UniRule"/>
</dbReference>
<keyword evidence="6 13" id="KW-0805">Transcription regulation</keyword>
<evidence type="ECO:0000256" key="4">
    <source>
        <dbReference type="ARBA" id="ARBA00022771"/>
    </source>
</evidence>
<organism evidence="15 16">
    <name type="scientific">Astatotilapia calliptera</name>
    <name type="common">Eastern happy</name>
    <name type="synonym">Chromis callipterus</name>
    <dbReference type="NCBI Taxonomy" id="8154"/>
    <lineage>
        <taxon>Eukaryota</taxon>
        <taxon>Metazoa</taxon>
        <taxon>Chordata</taxon>
        <taxon>Craniata</taxon>
        <taxon>Vertebrata</taxon>
        <taxon>Euteleostomi</taxon>
        <taxon>Actinopterygii</taxon>
        <taxon>Neopterygii</taxon>
        <taxon>Teleostei</taxon>
        <taxon>Neoteleostei</taxon>
        <taxon>Acanthomorphata</taxon>
        <taxon>Ovalentaria</taxon>
        <taxon>Cichlomorphae</taxon>
        <taxon>Cichliformes</taxon>
        <taxon>Cichlidae</taxon>
        <taxon>African cichlids</taxon>
        <taxon>Pseudocrenilabrinae</taxon>
        <taxon>Haplochromini</taxon>
        <taxon>Astatotilapia</taxon>
    </lineage>
</organism>
<dbReference type="OMA" id="CCVETCL"/>
<evidence type="ECO:0000313" key="16">
    <source>
        <dbReference type="Proteomes" id="UP000265100"/>
    </source>
</evidence>
<evidence type="ECO:0000256" key="11">
    <source>
        <dbReference type="ARBA" id="ARBA00023306"/>
    </source>
</evidence>
<evidence type="ECO:0000256" key="6">
    <source>
        <dbReference type="ARBA" id="ARBA00023015"/>
    </source>
</evidence>
<keyword evidence="8 12" id="KW-0238">DNA-binding</keyword>
<reference evidence="15" key="4">
    <citation type="submission" date="2025-09" db="UniProtKB">
        <authorList>
            <consortium name="Ensembl"/>
        </authorList>
    </citation>
    <scope>IDENTIFICATION</scope>
</reference>
<evidence type="ECO:0000256" key="9">
    <source>
        <dbReference type="ARBA" id="ARBA00023163"/>
    </source>
</evidence>
<reference evidence="16" key="2">
    <citation type="submission" date="2023-03" db="EMBL/GenBank/DDBJ databases">
        <authorList>
            <consortium name="Wellcome Sanger Institute Data Sharing"/>
        </authorList>
    </citation>
    <scope>NUCLEOTIDE SEQUENCE [LARGE SCALE GENOMIC DNA]</scope>
</reference>
<reference evidence="15 16" key="1">
    <citation type="submission" date="2018-05" db="EMBL/GenBank/DDBJ databases">
        <authorList>
            <person name="Datahose"/>
        </authorList>
    </citation>
    <scope>NUCLEOTIDE SEQUENCE</scope>
</reference>
<dbReference type="InterPro" id="IPR026516">
    <property type="entry name" value="THAP1/10"/>
</dbReference>
<evidence type="ECO:0000259" key="14">
    <source>
        <dbReference type="PROSITE" id="PS50950"/>
    </source>
</evidence>
<dbReference type="InterPro" id="IPR038441">
    <property type="entry name" value="THAP_Znf_sf"/>
</dbReference>
<comment type="similarity">
    <text evidence="2 13">Belongs to the THAP1 family.</text>
</comment>
<dbReference type="Ensembl" id="ENSACLT00000028619.2">
    <property type="protein sequence ID" value="ENSACLP00000027964.2"/>
    <property type="gene ID" value="ENSACLG00000019013.2"/>
</dbReference>
<sequence length="160" mass="18835">MVHKCCVETCLTIKRPNIVFHRFPLSDQEKLRQWLFTLNMDPRTPRYVLGKLFVCQKHFQPDDYYDVQNLPSRRGRLLKPTAVPAQFTHAHYSEEDHPTNIWLQRQVRQDICTETPHARALSPGLRPSATNQRKVALKQLLLRREVVLFFLDNECAKALE</sequence>
<comment type="subcellular location">
    <subcellularLocation>
        <location evidence="1 13">Nucleus</location>
        <location evidence="1 13">Nucleoplasm</location>
    </subcellularLocation>
</comment>
<dbReference type="Pfam" id="PF05485">
    <property type="entry name" value="THAP"/>
    <property type="match status" value="1"/>
</dbReference>
<dbReference type="SMART" id="SM00980">
    <property type="entry name" value="THAP"/>
    <property type="match status" value="1"/>
</dbReference>
<proteinExistence type="inferred from homology"/>
<evidence type="ECO:0000256" key="5">
    <source>
        <dbReference type="ARBA" id="ARBA00022833"/>
    </source>
</evidence>
<dbReference type="GO" id="GO:0001935">
    <property type="term" value="P:endothelial cell proliferation"/>
    <property type="evidence" value="ECO:0007669"/>
    <property type="project" value="UniProtKB-UniRule"/>
</dbReference>
<evidence type="ECO:0000256" key="13">
    <source>
        <dbReference type="RuleBase" id="RU369073"/>
    </source>
</evidence>
<evidence type="ECO:0000256" key="10">
    <source>
        <dbReference type="ARBA" id="ARBA00023242"/>
    </source>
</evidence>
<dbReference type="GO" id="GO:0005654">
    <property type="term" value="C:nucleoplasm"/>
    <property type="evidence" value="ECO:0007669"/>
    <property type="project" value="UniProtKB-SubCell"/>
</dbReference>
<keyword evidence="5" id="KW-0862">Zinc</keyword>
<keyword evidence="10 13" id="KW-0539">Nucleus</keyword>
<evidence type="ECO:0000256" key="3">
    <source>
        <dbReference type="ARBA" id="ARBA00022723"/>
    </source>
</evidence>
<name>A0A3P8QG41_ASTCA</name>
<evidence type="ECO:0000256" key="2">
    <source>
        <dbReference type="ARBA" id="ARBA00006177"/>
    </source>
</evidence>
<dbReference type="PANTHER" id="PTHR46600">
    <property type="entry name" value="THAP DOMAIN-CONTAINING"/>
    <property type="match status" value="1"/>
</dbReference>
<keyword evidence="11 13" id="KW-0131">Cell cycle</keyword>
<accession>A0A3P8QG41</accession>
<keyword evidence="4 12" id="KW-0863">Zinc-finger</keyword>
<keyword evidence="3" id="KW-0479">Metal-binding</keyword>
<dbReference type="PROSITE" id="PS50950">
    <property type="entry name" value="ZF_THAP"/>
    <property type="match status" value="1"/>
</dbReference>
<dbReference type="GO" id="GO:0003700">
    <property type="term" value="F:DNA-binding transcription factor activity"/>
    <property type="evidence" value="ECO:0007669"/>
    <property type="project" value="UniProtKB-UniRule"/>
</dbReference>
<protein>
    <recommendedName>
        <fullName evidence="13">THAP domain-containing protein 1</fullName>
    </recommendedName>
</protein>
<comment type="function">
    <text evidence="13">DNA-binding transcription regulator that regulates endothelial cell proliferation and G1/S cell-cycle progression. Specifically binds the 5'-[AT]NTNN[GT]GGCA[AGT]-3' core DNA sequence and acts by modulating expression of pRB-E2F cell-cycle target genes.</text>
</comment>
<dbReference type="Gene3D" id="6.20.210.20">
    <property type="entry name" value="THAP domain"/>
    <property type="match status" value="1"/>
</dbReference>
<dbReference type="InterPro" id="IPR006612">
    <property type="entry name" value="THAP_Znf"/>
</dbReference>
<feature type="domain" description="THAP-type" evidence="14">
    <location>
        <begin position="1"/>
        <end position="87"/>
    </location>
</feature>
<dbReference type="PANTHER" id="PTHR46600:SF1">
    <property type="entry name" value="THAP DOMAIN-CONTAINING PROTEIN 1"/>
    <property type="match status" value="1"/>
</dbReference>
<keyword evidence="7 13" id="KW-0175">Coiled coil</keyword>
<evidence type="ECO:0000313" key="15">
    <source>
        <dbReference type="Ensembl" id="ENSACLP00000027964.2"/>
    </source>
</evidence>
<dbReference type="SUPFAM" id="SSF57716">
    <property type="entry name" value="Glucocorticoid receptor-like (DNA-binding domain)"/>
    <property type="match status" value="1"/>
</dbReference>